<reference evidence="10 11" key="1">
    <citation type="journal article" date="2023" name="Hortic Res">
        <title>Pangenome of water caltrop reveals structural variations and asymmetric subgenome divergence after allopolyploidization.</title>
        <authorList>
            <person name="Zhang X."/>
            <person name="Chen Y."/>
            <person name="Wang L."/>
            <person name="Yuan Y."/>
            <person name="Fang M."/>
            <person name="Shi L."/>
            <person name="Lu R."/>
            <person name="Comes H.P."/>
            <person name="Ma Y."/>
            <person name="Chen Y."/>
            <person name="Huang G."/>
            <person name="Zhou Y."/>
            <person name="Zheng Z."/>
            <person name="Qiu Y."/>
        </authorList>
    </citation>
    <scope>NUCLEOTIDE SEQUENCE [LARGE SCALE GENOMIC DNA]</scope>
    <source>
        <tissue evidence="10">Roots</tissue>
    </source>
</reference>
<accession>A0AAN7JYV1</accession>
<gene>
    <name evidence="10" type="ORF">SAY87_019204</name>
</gene>
<evidence type="ECO:0000256" key="2">
    <source>
        <dbReference type="ARBA" id="ARBA00004123"/>
    </source>
</evidence>
<evidence type="ECO:0000256" key="5">
    <source>
        <dbReference type="ARBA" id="ARBA00022723"/>
    </source>
</evidence>
<comment type="caution">
    <text evidence="10">The sequence shown here is derived from an EMBL/GenBank/DDBJ whole genome shotgun (WGS) entry which is preliminary data.</text>
</comment>
<evidence type="ECO:0000313" key="11">
    <source>
        <dbReference type="Proteomes" id="UP001345219"/>
    </source>
</evidence>
<keyword evidence="11" id="KW-1185">Reference proteome</keyword>
<dbReference type="Proteomes" id="UP001345219">
    <property type="component" value="Chromosome 15"/>
</dbReference>
<dbReference type="GO" id="GO:0004518">
    <property type="term" value="F:nuclease activity"/>
    <property type="evidence" value="ECO:0007669"/>
    <property type="project" value="UniProtKB-KW"/>
</dbReference>
<proteinExistence type="inferred from homology"/>
<name>A0AAN7JYV1_9MYRT</name>
<feature type="compositionally biased region" description="Low complexity" evidence="8">
    <location>
        <begin position="95"/>
        <end position="124"/>
    </location>
</feature>
<dbReference type="GO" id="GO:0016787">
    <property type="term" value="F:hydrolase activity"/>
    <property type="evidence" value="ECO:0007669"/>
    <property type="project" value="UniProtKB-KW"/>
</dbReference>
<dbReference type="EMBL" id="JAXIOK010000012">
    <property type="protein sequence ID" value="KAK4757903.1"/>
    <property type="molecule type" value="Genomic_DNA"/>
</dbReference>
<dbReference type="PANTHER" id="PTHR22930">
    <property type="match status" value="1"/>
</dbReference>
<dbReference type="AlphaFoldDB" id="A0AAN7JYV1"/>
<organism evidence="10 11">
    <name type="scientific">Trapa incisa</name>
    <dbReference type="NCBI Taxonomy" id="236973"/>
    <lineage>
        <taxon>Eukaryota</taxon>
        <taxon>Viridiplantae</taxon>
        <taxon>Streptophyta</taxon>
        <taxon>Embryophyta</taxon>
        <taxon>Tracheophyta</taxon>
        <taxon>Spermatophyta</taxon>
        <taxon>Magnoliopsida</taxon>
        <taxon>eudicotyledons</taxon>
        <taxon>Gunneridae</taxon>
        <taxon>Pentapetalae</taxon>
        <taxon>rosids</taxon>
        <taxon>malvids</taxon>
        <taxon>Myrtales</taxon>
        <taxon>Lythraceae</taxon>
        <taxon>Trapa</taxon>
    </lineage>
</organism>
<keyword evidence="4" id="KW-0540">Nuclease</keyword>
<evidence type="ECO:0000256" key="8">
    <source>
        <dbReference type="SAM" id="MobiDB-lite"/>
    </source>
</evidence>
<comment type="cofactor">
    <cofactor evidence="1">
        <name>a divalent metal cation</name>
        <dbReference type="ChEBI" id="CHEBI:60240"/>
    </cofactor>
</comment>
<feature type="domain" description="DDE Tnp4" evidence="9">
    <location>
        <begin position="263"/>
        <end position="419"/>
    </location>
</feature>
<keyword evidence="5" id="KW-0479">Metal-binding</keyword>
<comment type="similarity">
    <text evidence="3">Belongs to the HARBI1 family.</text>
</comment>
<evidence type="ECO:0000313" key="10">
    <source>
        <dbReference type="EMBL" id="KAK4757903.1"/>
    </source>
</evidence>
<protein>
    <recommendedName>
        <fullName evidence="9">DDE Tnp4 domain-containing protein</fullName>
    </recommendedName>
</protein>
<dbReference type="InterPro" id="IPR027806">
    <property type="entry name" value="HARBI1_dom"/>
</dbReference>
<dbReference type="InterPro" id="IPR045249">
    <property type="entry name" value="HARBI1-like"/>
</dbReference>
<keyword evidence="7" id="KW-0539">Nucleus</keyword>
<evidence type="ECO:0000256" key="3">
    <source>
        <dbReference type="ARBA" id="ARBA00006958"/>
    </source>
</evidence>
<evidence type="ECO:0000256" key="4">
    <source>
        <dbReference type="ARBA" id="ARBA00022722"/>
    </source>
</evidence>
<evidence type="ECO:0000256" key="6">
    <source>
        <dbReference type="ARBA" id="ARBA00022801"/>
    </source>
</evidence>
<dbReference type="Pfam" id="PF13359">
    <property type="entry name" value="DDE_Tnp_4"/>
    <property type="match status" value="1"/>
</dbReference>
<keyword evidence="6" id="KW-0378">Hydrolase</keyword>
<dbReference type="PANTHER" id="PTHR22930:SF199">
    <property type="entry name" value="PROTEIN ALP1-LIKE"/>
    <property type="match status" value="1"/>
</dbReference>
<comment type="subcellular location">
    <subcellularLocation>
        <location evidence="2">Nucleus</location>
    </subcellularLocation>
</comment>
<dbReference type="GO" id="GO:0046872">
    <property type="term" value="F:metal ion binding"/>
    <property type="evidence" value="ECO:0007669"/>
    <property type="project" value="UniProtKB-KW"/>
</dbReference>
<sequence>MEISPFPFHNSHHPQQDDEDADWALIDHHPFYGGGGFAAPSIMSDGHRDLETDWVFDTGLLLDDDHGSVLPPPNNEADVVSSVQSPLRSNKRPRPSSSSSSPPASALSEAASASNQQQQQQPKRVWVKDRSKDWWEQCDHPDFPEEEFRRHFRMGRATFDLICHDLDPVITKKNTTLRDAIPVRQRVAVCIWRLATGEPLRLVSKRFGLGISTCHKLILEVCSAIRGVLMPKFLAWPGPDRAEAVRSGFESVSGIPNVGGAMYTTHVPIIAPKENSAAYLNRRHTERNGKTCYSVTVQGVVDPWGVFTDVCIGWPGSMTDDMILEKSALHRRATQGLLRDMWVVGNSGYPLTDWVLVPYTHPNLTWAQHAFNQRIEQVGAVAREAFARFKGRWSCLQKRTEIKLQDLPVVLGACCVLHNICEVRNEGMDAELRFEIFDDEIVPESNAIRSMGAAQARDHIAHNLLHHGKPRSSFL</sequence>
<dbReference type="GO" id="GO:0005634">
    <property type="term" value="C:nucleus"/>
    <property type="evidence" value="ECO:0007669"/>
    <property type="project" value="UniProtKB-SubCell"/>
</dbReference>
<evidence type="ECO:0000256" key="7">
    <source>
        <dbReference type="ARBA" id="ARBA00023242"/>
    </source>
</evidence>
<evidence type="ECO:0000259" key="9">
    <source>
        <dbReference type="Pfam" id="PF13359"/>
    </source>
</evidence>
<evidence type="ECO:0000256" key="1">
    <source>
        <dbReference type="ARBA" id="ARBA00001968"/>
    </source>
</evidence>
<feature type="region of interest" description="Disordered" evidence="8">
    <location>
        <begin position="66"/>
        <end position="126"/>
    </location>
</feature>